<protein>
    <submittedName>
        <fullName evidence="3">Putative repeat protein (TIGR01451 family)/gliding motility-associated-like protein</fullName>
    </submittedName>
</protein>
<dbReference type="Pfam" id="PF13585">
    <property type="entry name" value="CHU_C"/>
    <property type="match status" value="1"/>
</dbReference>
<dbReference type="Pfam" id="PF19081">
    <property type="entry name" value="Ig_7"/>
    <property type="match status" value="1"/>
</dbReference>
<sequence length="1193" mass="124730">MEKPVFRTRKSGFVLVLIAVVQPAFAQVGYISVHVKALNEESSPLFTYTISGGNSFTLSDLPSSQRCSDLGGSHDGGLWVVAEGALRYRKPGGTGWVSTGDSATAVDGAGPGECVYTTPKGLVVAYREDTRDTLYIPSAHGGHKAVDVANNASLQAGQGETVVVDDQGHLLIYTGYYERKSDHWMSASTSNTSLPAGILHVDVNITNRNILFSTSEGRIYQATPQGEVTALGTALGTLPTNMDVAYDDEGGMYCIARNTATGGADGVCAWNGHSWQGDSSSRNVEHLTGGAGNEVWGIDGLPTDANDVATIFTRSTDGGHFWYDNEWINSNNGNSVLIPVAPGTYTITGTSVPNWSCQAITLHDPAGTSTASVATNSATLTVAAGEVVTADFQNGLVQPSNISQVCHYTILQDFGTGSATYGPPLKGLTDYHYLAVNFPLDGYYTLAHKTGSAWGNPNLVDHTTGTGYFMLINASYGKDEFFRERVTGLVPGMKYTLSAYIADISPQAPIRPNVLFGITDATTGVLLGSLSTGDIHNTAWQQFSFTFEATTTTADIFINNNNIGGAGNDLALDDIAFSPIPNVVASIRNLSSDTACLGSPLALTDTTASGVWSSLAPGTATVDDAGHVTSLTPGQVWIRYSVTNQIGCTSADSIRLTFLPHTTAGDITVSAPSVCTGHEAVLRASSTVIKSPRFGWFSDSALTHLLDTGEKMMTPVLMATTPYFVSATGVGYCPSLPDQGAKAVAVVNPYPVVAGLGGSTQVCAGAGTTLSDVTPGGHWTIVPDTIARIDSGGKVTGTQAGQAQVIYTVTTAGCTTQVTMPVAILPLPTIDPINGAHPVCQGDTLRVTDGIPGGTWSGQVDGNGLVATASAGTHTITYTINGQNGCTAQTTTVVDVQAAPPVPDLQSPQPASVCGGRTLAISAAPGTAAAYRWYLDGNVLAGDTAGTLSATQPGVYTVQALSSAGCASGATPALLVTARCEIDPVADLSVTVTANPGPFSVQSTVTYTVTVVNHGPAQAQNVVVSDTLSPNVGDPGNYSGATPYFDPAGRTLSWQMPLMAPMDSAVLTFDVPMEVLNNTVNTAVVSATTPDPNIANNVSTYTIWQESGLFIPNAVSPNGDGKNDRFLIVGLDKYPNSQLTVFNRWGNQVYHSDNYANDWDGHELSDGTYYYILLLNTIHGKQAYKGWIEILHK</sequence>
<dbReference type="InterPro" id="IPR026341">
    <property type="entry name" value="T9SS_type_B"/>
</dbReference>
<feature type="domain" description="DUF11" evidence="1">
    <location>
        <begin position="987"/>
        <end position="1103"/>
    </location>
</feature>
<dbReference type="NCBIfam" id="TIGR01451">
    <property type="entry name" value="B_ant_repeat"/>
    <property type="match status" value="1"/>
</dbReference>
<dbReference type="AlphaFoldDB" id="A0A4R8DWJ9"/>
<accession>A0A4R8DWJ9</accession>
<dbReference type="InterPro" id="IPR013783">
    <property type="entry name" value="Ig-like_fold"/>
</dbReference>
<dbReference type="Proteomes" id="UP000294498">
    <property type="component" value="Unassembled WGS sequence"/>
</dbReference>
<gene>
    <name evidence="3" type="ORF">EDB95_2840</name>
</gene>
<evidence type="ECO:0000313" key="3">
    <source>
        <dbReference type="EMBL" id="TDX01797.1"/>
    </source>
</evidence>
<keyword evidence="4" id="KW-1185">Reference proteome</keyword>
<feature type="domain" description="Ig-like" evidence="2">
    <location>
        <begin position="670"/>
        <end position="738"/>
    </location>
</feature>
<name>A0A4R8DWJ9_9BACT</name>
<dbReference type="InterPro" id="IPR047589">
    <property type="entry name" value="DUF11_rpt"/>
</dbReference>
<proteinExistence type="predicted"/>
<dbReference type="InterPro" id="IPR001434">
    <property type="entry name" value="OmcB-like_DUF11"/>
</dbReference>
<dbReference type="Gene3D" id="2.60.40.10">
    <property type="entry name" value="Immunoglobulins"/>
    <property type="match status" value="2"/>
</dbReference>
<dbReference type="RefSeq" id="WP_133994435.1">
    <property type="nucleotide sequence ID" value="NZ_SODV01000001.1"/>
</dbReference>
<dbReference type="Pfam" id="PF01345">
    <property type="entry name" value="DUF11"/>
    <property type="match status" value="1"/>
</dbReference>
<dbReference type="Gene3D" id="2.60.120.260">
    <property type="entry name" value="Galactose-binding domain-like"/>
    <property type="match status" value="1"/>
</dbReference>
<organism evidence="3 4">
    <name type="scientific">Dinghuibacter silviterrae</name>
    <dbReference type="NCBI Taxonomy" id="1539049"/>
    <lineage>
        <taxon>Bacteria</taxon>
        <taxon>Pseudomonadati</taxon>
        <taxon>Bacteroidota</taxon>
        <taxon>Chitinophagia</taxon>
        <taxon>Chitinophagales</taxon>
        <taxon>Chitinophagaceae</taxon>
        <taxon>Dinghuibacter</taxon>
    </lineage>
</organism>
<evidence type="ECO:0000259" key="1">
    <source>
        <dbReference type="Pfam" id="PF01345"/>
    </source>
</evidence>
<evidence type="ECO:0000313" key="4">
    <source>
        <dbReference type="Proteomes" id="UP000294498"/>
    </source>
</evidence>
<reference evidence="3 4" key="1">
    <citation type="submission" date="2019-03" db="EMBL/GenBank/DDBJ databases">
        <title>Genomic Encyclopedia of Type Strains, Phase IV (KMG-IV): sequencing the most valuable type-strain genomes for metagenomic binning, comparative biology and taxonomic classification.</title>
        <authorList>
            <person name="Goeker M."/>
        </authorList>
    </citation>
    <scope>NUCLEOTIDE SEQUENCE [LARGE SCALE GENOMIC DNA]</scope>
    <source>
        <strain evidence="3 4">DSM 100059</strain>
    </source>
</reference>
<dbReference type="InterPro" id="IPR044023">
    <property type="entry name" value="Ig_7"/>
</dbReference>
<dbReference type="NCBIfam" id="TIGR04131">
    <property type="entry name" value="Bac_Flav_CTERM"/>
    <property type="match status" value="1"/>
</dbReference>
<dbReference type="OrthoDB" id="9805017at2"/>
<comment type="caution">
    <text evidence="3">The sequence shown here is derived from an EMBL/GenBank/DDBJ whole genome shotgun (WGS) entry which is preliminary data.</text>
</comment>
<dbReference type="EMBL" id="SODV01000001">
    <property type="protein sequence ID" value="TDX01797.1"/>
    <property type="molecule type" value="Genomic_DNA"/>
</dbReference>
<evidence type="ECO:0000259" key="2">
    <source>
        <dbReference type="Pfam" id="PF19081"/>
    </source>
</evidence>